<proteinExistence type="predicted"/>
<dbReference type="PANTHER" id="PTHR39335">
    <property type="entry name" value="BLL4220 PROTEIN"/>
    <property type="match status" value="1"/>
</dbReference>
<feature type="compositionally biased region" description="Low complexity" evidence="1">
    <location>
        <begin position="211"/>
        <end position="232"/>
    </location>
</feature>
<dbReference type="EMBL" id="VTRV01000007">
    <property type="protein sequence ID" value="TZF91552.1"/>
    <property type="molecule type" value="Genomic_DNA"/>
</dbReference>
<evidence type="ECO:0000313" key="3">
    <source>
        <dbReference type="Proteomes" id="UP000323164"/>
    </source>
</evidence>
<accession>A0A5D8ZBQ5</accession>
<name>A0A5D8ZBQ5_9GAMM</name>
<dbReference type="PANTHER" id="PTHR39335:SF1">
    <property type="entry name" value="BLL4220 PROTEIN"/>
    <property type="match status" value="1"/>
</dbReference>
<dbReference type="Pfam" id="PF03640">
    <property type="entry name" value="Lipoprotein_15"/>
    <property type="match status" value="1"/>
</dbReference>
<dbReference type="Proteomes" id="UP000323164">
    <property type="component" value="Unassembled WGS sequence"/>
</dbReference>
<evidence type="ECO:0000313" key="2">
    <source>
        <dbReference type="EMBL" id="TZF91552.1"/>
    </source>
</evidence>
<dbReference type="GO" id="GO:0043448">
    <property type="term" value="P:alkane catabolic process"/>
    <property type="evidence" value="ECO:0007669"/>
    <property type="project" value="TreeGrafter"/>
</dbReference>
<evidence type="ECO:0008006" key="4">
    <source>
        <dbReference type="Google" id="ProtNLM"/>
    </source>
</evidence>
<keyword evidence="3" id="KW-1185">Reference proteome</keyword>
<dbReference type="PROSITE" id="PS51257">
    <property type="entry name" value="PROKAR_LIPOPROTEIN"/>
    <property type="match status" value="1"/>
</dbReference>
<gene>
    <name evidence="2" type="ORF">FW784_01420</name>
</gene>
<reference evidence="2 3" key="1">
    <citation type="submission" date="2019-08" db="EMBL/GenBank/DDBJ databases">
        <title>Draft genome sequence of Lysobacter sp. UKS-15.</title>
        <authorList>
            <person name="Im W.-T."/>
        </authorList>
    </citation>
    <scope>NUCLEOTIDE SEQUENCE [LARGE SCALE GENOMIC DNA]</scope>
    <source>
        <strain evidence="2 3">UKS-15</strain>
    </source>
</reference>
<dbReference type="AlphaFoldDB" id="A0A5D8ZBQ5"/>
<dbReference type="OrthoDB" id="9800666at2"/>
<comment type="caution">
    <text evidence="2">The sequence shown here is derived from an EMBL/GenBank/DDBJ whole genome shotgun (WGS) entry which is preliminary data.</text>
</comment>
<protein>
    <recommendedName>
        <fullName evidence="4">Lipoprotein</fullName>
    </recommendedName>
</protein>
<feature type="region of interest" description="Disordered" evidence="1">
    <location>
        <begin position="187"/>
        <end position="232"/>
    </location>
</feature>
<feature type="region of interest" description="Disordered" evidence="1">
    <location>
        <begin position="38"/>
        <end position="92"/>
    </location>
</feature>
<evidence type="ECO:0000256" key="1">
    <source>
        <dbReference type="SAM" id="MobiDB-lite"/>
    </source>
</evidence>
<dbReference type="InterPro" id="IPR005297">
    <property type="entry name" value="Lipoprotein_repeat"/>
</dbReference>
<organism evidence="2 3">
    <name type="scientific">Cognatilysobacter lacus</name>
    <dbReference type="NCBI Taxonomy" id="1643323"/>
    <lineage>
        <taxon>Bacteria</taxon>
        <taxon>Pseudomonadati</taxon>
        <taxon>Pseudomonadota</taxon>
        <taxon>Gammaproteobacteria</taxon>
        <taxon>Lysobacterales</taxon>
        <taxon>Lysobacteraceae</taxon>
        <taxon>Cognatilysobacter</taxon>
    </lineage>
</organism>
<sequence length="232" mass="22821">MRRGREPVRHPMNHSVPVARVLGAALIGALALTACKGRGSNDTLAEGATDRPSESSGATNAGPGAPPVDSAGPGSGDAISQPAGVTSAPGPGPTLMLVSQGAHAPFLGNAAGNALYYVDGDTDGSKCTGPCLQTWPPVTIEAQQPTGAPGLQGAMISTITRAEGSHQVTFNGRPLYRYAADAGAGSANGDGVKDKFGSWHLATPTMAGSTGKAQGAQPSASSAGTAPPKTGG</sequence>